<dbReference type="Proteomes" id="UP000078512">
    <property type="component" value="Unassembled WGS sequence"/>
</dbReference>
<feature type="non-terminal residue" evidence="2">
    <location>
        <position position="70"/>
    </location>
</feature>
<evidence type="ECO:0000256" key="1">
    <source>
        <dbReference type="SAM" id="MobiDB-lite"/>
    </source>
</evidence>
<feature type="compositionally biased region" description="Basic and acidic residues" evidence="1">
    <location>
        <begin position="1"/>
        <end position="17"/>
    </location>
</feature>
<dbReference type="AlphaFoldDB" id="A0A197JPK4"/>
<keyword evidence="3" id="KW-1185">Reference proteome</keyword>
<dbReference type="EMBL" id="KV442062">
    <property type="protein sequence ID" value="OAQ26893.1"/>
    <property type="molecule type" value="Genomic_DNA"/>
</dbReference>
<evidence type="ECO:0000313" key="3">
    <source>
        <dbReference type="Proteomes" id="UP000078512"/>
    </source>
</evidence>
<gene>
    <name evidence="2" type="ORF">K457DRAFT_140029</name>
</gene>
<organism evidence="2 3">
    <name type="scientific">Linnemannia elongata AG-77</name>
    <dbReference type="NCBI Taxonomy" id="1314771"/>
    <lineage>
        <taxon>Eukaryota</taxon>
        <taxon>Fungi</taxon>
        <taxon>Fungi incertae sedis</taxon>
        <taxon>Mucoromycota</taxon>
        <taxon>Mortierellomycotina</taxon>
        <taxon>Mortierellomycetes</taxon>
        <taxon>Mortierellales</taxon>
        <taxon>Mortierellaceae</taxon>
        <taxon>Linnemannia</taxon>
    </lineage>
</organism>
<protein>
    <submittedName>
        <fullName evidence="2">Uncharacterized protein</fullName>
    </submittedName>
</protein>
<accession>A0A197JPK4</accession>
<feature type="region of interest" description="Disordered" evidence="1">
    <location>
        <begin position="1"/>
        <end position="70"/>
    </location>
</feature>
<proteinExistence type="predicted"/>
<name>A0A197JPK4_9FUNG</name>
<feature type="compositionally biased region" description="Basic and acidic residues" evidence="1">
    <location>
        <begin position="25"/>
        <end position="70"/>
    </location>
</feature>
<evidence type="ECO:0000313" key="2">
    <source>
        <dbReference type="EMBL" id="OAQ26893.1"/>
    </source>
</evidence>
<reference evidence="2 3" key="1">
    <citation type="submission" date="2016-05" db="EMBL/GenBank/DDBJ databases">
        <title>Genome sequencing reveals origins of a unique bacterial endosymbiosis in the earliest lineages of terrestrial Fungi.</title>
        <authorList>
            <consortium name="DOE Joint Genome Institute"/>
            <person name="Uehling J."/>
            <person name="Gryganskyi A."/>
            <person name="Hameed K."/>
            <person name="Tschaplinski T."/>
            <person name="Misztal P."/>
            <person name="Wu S."/>
            <person name="Desiro A."/>
            <person name="Vande Pol N."/>
            <person name="Du Z.-Y."/>
            <person name="Zienkiewicz A."/>
            <person name="Zienkiewicz K."/>
            <person name="Morin E."/>
            <person name="Tisserant E."/>
            <person name="Splivallo R."/>
            <person name="Hainaut M."/>
            <person name="Henrissat B."/>
            <person name="Ohm R."/>
            <person name="Kuo A."/>
            <person name="Yan J."/>
            <person name="Lipzen A."/>
            <person name="Nolan M."/>
            <person name="Labutti K."/>
            <person name="Barry K."/>
            <person name="Goldstein A."/>
            <person name="Labbe J."/>
            <person name="Schadt C."/>
            <person name="Tuskan G."/>
            <person name="Grigoriev I."/>
            <person name="Martin F."/>
            <person name="Vilgalys R."/>
            <person name="Bonito G."/>
        </authorList>
    </citation>
    <scope>NUCLEOTIDE SEQUENCE [LARGE SCALE GENOMIC DNA]</scope>
    <source>
        <strain evidence="2 3">AG-77</strain>
    </source>
</reference>
<sequence length="70" mass="8113">MDEGERVKKGEGRECREGGWVIEGGNEKREEREEGRMEMEMERGKEEGEKRREEGGVSKRVVDTKAKKKS</sequence>